<feature type="compositionally biased region" description="Polar residues" evidence="1">
    <location>
        <begin position="107"/>
        <end position="117"/>
    </location>
</feature>
<reference evidence="2" key="1">
    <citation type="submission" date="2023-10" db="EMBL/GenBank/DDBJ databases">
        <title>Genome assemblies of two species of porcelain crab, Petrolisthes cinctipes and Petrolisthes manimaculis (Anomura: Porcellanidae).</title>
        <authorList>
            <person name="Angst P."/>
        </authorList>
    </citation>
    <scope>NUCLEOTIDE SEQUENCE</scope>
    <source>
        <strain evidence="2">PB745_01</strain>
        <tissue evidence="2">Gill</tissue>
    </source>
</reference>
<accession>A0AAE1FQW5</accession>
<feature type="compositionally biased region" description="Low complexity" evidence="1">
    <location>
        <begin position="118"/>
        <end position="132"/>
    </location>
</feature>
<sequence length="365" mass="40544">MENEECRNCWEIHPSPRHSSCCVKGSRSKNKGDRFMTYDPLRCLTCQAFIAESGKGVAAAQAELRKLFSTIRGHRQRSRCPNTELMNFFSSEEDTNRLLNLAHYVPSSSHAHSSTNPLSQLTSSSQDESSLQPHYIEQQSSLTALPSTSLQGPSSGPNTITMKVFESATQADTLRQAVASILSHPSPKPLAEEQSSTPRRDGSSPHKRPRSHTTYEEDSATLAPAKEQRQDATLNDISSLLLQFAQCFDKLESDMAIVKGSNSHLLQDREKGKSFLPFSSSSSSPSEGKEDDLPPVAQSASSLNHCLLPNRHPAHLPIRPLPTQQLALCHLHHFTCQHPYLILPRDLARSDAYQLLPQLYNIQLR</sequence>
<feature type="region of interest" description="Disordered" evidence="1">
    <location>
        <begin position="275"/>
        <end position="298"/>
    </location>
</feature>
<evidence type="ECO:0000313" key="3">
    <source>
        <dbReference type="Proteomes" id="UP001286313"/>
    </source>
</evidence>
<protein>
    <submittedName>
        <fullName evidence="2">Uncharacterized protein</fullName>
    </submittedName>
</protein>
<proteinExistence type="predicted"/>
<organism evidence="2 3">
    <name type="scientific">Petrolisthes cinctipes</name>
    <name type="common">Flat porcelain crab</name>
    <dbReference type="NCBI Taxonomy" id="88211"/>
    <lineage>
        <taxon>Eukaryota</taxon>
        <taxon>Metazoa</taxon>
        <taxon>Ecdysozoa</taxon>
        <taxon>Arthropoda</taxon>
        <taxon>Crustacea</taxon>
        <taxon>Multicrustacea</taxon>
        <taxon>Malacostraca</taxon>
        <taxon>Eumalacostraca</taxon>
        <taxon>Eucarida</taxon>
        <taxon>Decapoda</taxon>
        <taxon>Pleocyemata</taxon>
        <taxon>Anomura</taxon>
        <taxon>Galatheoidea</taxon>
        <taxon>Porcellanidae</taxon>
        <taxon>Petrolisthes</taxon>
    </lineage>
</organism>
<feature type="compositionally biased region" description="Low complexity" evidence="1">
    <location>
        <begin position="275"/>
        <end position="286"/>
    </location>
</feature>
<feature type="region of interest" description="Disordered" evidence="1">
    <location>
        <begin position="181"/>
        <end position="230"/>
    </location>
</feature>
<evidence type="ECO:0000313" key="2">
    <source>
        <dbReference type="EMBL" id="KAK3878849.1"/>
    </source>
</evidence>
<dbReference type="AlphaFoldDB" id="A0AAE1FQW5"/>
<gene>
    <name evidence="2" type="ORF">Pcinc_016537</name>
</gene>
<feature type="region of interest" description="Disordered" evidence="1">
    <location>
        <begin position="107"/>
        <end position="135"/>
    </location>
</feature>
<keyword evidence="3" id="KW-1185">Reference proteome</keyword>
<dbReference type="Proteomes" id="UP001286313">
    <property type="component" value="Unassembled WGS sequence"/>
</dbReference>
<dbReference type="EMBL" id="JAWQEG010001520">
    <property type="protein sequence ID" value="KAK3878849.1"/>
    <property type="molecule type" value="Genomic_DNA"/>
</dbReference>
<name>A0AAE1FQW5_PETCI</name>
<comment type="caution">
    <text evidence="2">The sequence shown here is derived from an EMBL/GenBank/DDBJ whole genome shotgun (WGS) entry which is preliminary data.</text>
</comment>
<evidence type="ECO:0000256" key="1">
    <source>
        <dbReference type="SAM" id="MobiDB-lite"/>
    </source>
</evidence>